<dbReference type="Proteomes" id="UP001596113">
    <property type="component" value="Unassembled WGS sequence"/>
</dbReference>
<comment type="caution">
    <text evidence="5">The sequence shown here is derived from an EMBL/GenBank/DDBJ whole genome shotgun (WGS) entry which is preliminary data.</text>
</comment>
<keyword evidence="1" id="KW-0805">Transcription regulation</keyword>
<dbReference type="InterPro" id="IPR018060">
    <property type="entry name" value="HTH_AraC"/>
</dbReference>
<protein>
    <submittedName>
        <fullName evidence="5">AraC family transcriptional regulator</fullName>
    </submittedName>
</protein>
<dbReference type="RefSeq" id="WP_378133964.1">
    <property type="nucleotide sequence ID" value="NZ_JBHSMI010000025.1"/>
</dbReference>
<dbReference type="InterPro" id="IPR020449">
    <property type="entry name" value="Tscrpt_reg_AraC-type_HTH"/>
</dbReference>
<dbReference type="InterPro" id="IPR014710">
    <property type="entry name" value="RmlC-like_jellyroll"/>
</dbReference>
<dbReference type="InterPro" id="IPR018062">
    <property type="entry name" value="HTH_AraC-typ_CS"/>
</dbReference>
<dbReference type="SUPFAM" id="SSF51215">
    <property type="entry name" value="Regulatory protein AraC"/>
    <property type="match status" value="1"/>
</dbReference>
<evidence type="ECO:0000259" key="4">
    <source>
        <dbReference type="PROSITE" id="PS01124"/>
    </source>
</evidence>
<dbReference type="PROSITE" id="PS01124">
    <property type="entry name" value="HTH_ARAC_FAMILY_2"/>
    <property type="match status" value="1"/>
</dbReference>
<dbReference type="SMART" id="SM00342">
    <property type="entry name" value="HTH_ARAC"/>
    <property type="match status" value="1"/>
</dbReference>
<dbReference type="PANTHER" id="PTHR43280">
    <property type="entry name" value="ARAC-FAMILY TRANSCRIPTIONAL REGULATOR"/>
    <property type="match status" value="1"/>
</dbReference>
<dbReference type="Gene3D" id="2.60.120.10">
    <property type="entry name" value="Jelly Rolls"/>
    <property type="match status" value="1"/>
</dbReference>
<dbReference type="PROSITE" id="PS00041">
    <property type="entry name" value="HTH_ARAC_FAMILY_1"/>
    <property type="match status" value="1"/>
</dbReference>
<dbReference type="InterPro" id="IPR037923">
    <property type="entry name" value="HTH-like"/>
</dbReference>
<keyword evidence="2" id="KW-0238">DNA-binding</keyword>
<accession>A0ABW0HTY8</accession>
<feature type="domain" description="HTH araC/xylS-type" evidence="4">
    <location>
        <begin position="192"/>
        <end position="290"/>
    </location>
</feature>
<dbReference type="InterPro" id="IPR009057">
    <property type="entry name" value="Homeodomain-like_sf"/>
</dbReference>
<dbReference type="Pfam" id="PF12833">
    <property type="entry name" value="HTH_18"/>
    <property type="match status" value="1"/>
</dbReference>
<gene>
    <name evidence="5" type="ORF">ACFPOF_14975</name>
</gene>
<dbReference type="Gene3D" id="1.10.10.60">
    <property type="entry name" value="Homeodomain-like"/>
    <property type="match status" value="2"/>
</dbReference>
<sequence>MELEEAARCWAYLNTVALKLENESACFKVHYWGIDTCHLDNLVHRHSFFEICYVLDGEGTYWEPDSHFALAKGTMFMTRPGVTHQIRSESGMYLLFIAFELDEHRSEESIVQSFARLSRSERFIIDRADNSPAALTWLALFAYLAAPDSMAEPYVRSVALSLLLSFYPTFKSDQTETDYLPIKYKASVHTLNRAIRFLRDNLSQPLTLTEIADYLHISSRHLSRLFRQELGMSFIDYVLQEKLQRSAYHLKNSSLSIQEIAELSGFNSVHYFTRLFTRKMGISPGRYRLERLK</sequence>
<evidence type="ECO:0000313" key="5">
    <source>
        <dbReference type="EMBL" id="MFC5404044.1"/>
    </source>
</evidence>
<dbReference type="PANTHER" id="PTHR43280:SF28">
    <property type="entry name" value="HTH-TYPE TRANSCRIPTIONAL ACTIVATOR RHAS"/>
    <property type="match status" value="1"/>
</dbReference>
<proteinExistence type="predicted"/>
<name>A0ABW0HTY8_9BACL</name>
<dbReference type="EMBL" id="JBHSMI010000025">
    <property type="protein sequence ID" value="MFC5404044.1"/>
    <property type="molecule type" value="Genomic_DNA"/>
</dbReference>
<dbReference type="InterPro" id="IPR003313">
    <property type="entry name" value="AraC-bd"/>
</dbReference>
<dbReference type="Pfam" id="PF02311">
    <property type="entry name" value="AraC_binding"/>
    <property type="match status" value="1"/>
</dbReference>
<dbReference type="PRINTS" id="PR00032">
    <property type="entry name" value="HTHARAC"/>
</dbReference>
<reference evidence="6" key="1">
    <citation type="journal article" date="2019" name="Int. J. Syst. Evol. Microbiol.">
        <title>The Global Catalogue of Microorganisms (GCM) 10K type strain sequencing project: providing services to taxonomists for standard genome sequencing and annotation.</title>
        <authorList>
            <consortium name="The Broad Institute Genomics Platform"/>
            <consortium name="The Broad Institute Genome Sequencing Center for Infectious Disease"/>
            <person name="Wu L."/>
            <person name="Ma J."/>
        </authorList>
    </citation>
    <scope>NUCLEOTIDE SEQUENCE [LARGE SCALE GENOMIC DNA]</scope>
    <source>
        <strain evidence="6">CGMCC 1.18575</strain>
    </source>
</reference>
<organism evidence="5 6">
    <name type="scientific">Cohnella soli</name>
    <dbReference type="NCBI Taxonomy" id="425005"/>
    <lineage>
        <taxon>Bacteria</taxon>
        <taxon>Bacillati</taxon>
        <taxon>Bacillota</taxon>
        <taxon>Bacilli</taxon>
        <taxon>Bacillales</taxon>
        <taxon>Paenibacillaceae</taxon>
        <taxon>Cohnella</taxon>
    </lineage>
</organism>
<keyword evidence="6" id="KW-1185">Reference proteome</keyword>
<dbReference type="SUPFAM" id="SSF46689">
    <property type="entry name" value="Homeodomain-like"/>
    <property type="match status" value="2"/>
</dbReference>
<dbReference type="CDD" id="cd02208">
    <property type="entry name" value="cupin_RmlC-like"/>
    <property type="match status" value="1"/>
</dbReference>
<evidence type="ECO:0000313" key="6">
    <source>
        <dbReference type="Proteomes" id="UP001596113"/>
    </source>
</evidence>
<evidence type="ECO:0000256" key="2">
    <source>
        <dbReference type="ARBA" id="ARBA00023125"/>
    </source>
</evidence>
<keyword evidence="3" id="KW-0804">Transcription</keyword>
<evidence type="ECO:0000256" key="3">
    <source>
        <dbReference type="ARBA" id="ARBA00023163"/>
    </source>
</evidence>
<evidence type="ECO:0000256" key="1">
    <source>
        <dbReference type="ARBA" id="ARBA00023015"/>
    </source>
</evidence>